<dbReference type="AlphaFoldDB" id="A0AAN8EV53"/>
<evidence type="ECO:0000313" key="2">
    <source>
        <dbReference type="EMBL" id="KAK5967361.1"/>
    </source>
</evidence>
<organism evidence="2 3">
    <name type="scientific">Trichostrongylus colubriformis</name>
    <name type="common">Black scour worm</name>
    <dbReference type="NCBI Taxonomy" id="6319"/>
    <lineage>
        <taxon>Eukaryota</taxon>
        <taxon>Metazoa</taxon>
        <taxon>Ecdysozoa</taxon>
        <taxon>Nematoda</taxon>
        <taxon>Chromadorea</taxon>
        <taxon>Rhabditida</taxon>
        <taxon>Rhabditina</taxon>
        <taxon>Rhabditomorpha</taxon>
        <taxon>Strongyloidea</taxon>
        <taxon>Trichostrongylidae</taxon>
        <taxon>Trichostrongylus</taxon>
    </lineage>
</organism>
<evidence type="ECO:0000313" key="3">
    <source>
        <dbReference type="Proteomes" id="UP001331761"/>
    </source>
</evidence>
<proteinExistence type="predicted"/>
<name>A0AAN8EV53_TRICO</name>
<keyword evidence="1" id="KW-0732">Signal</keyword>
<keyword evidence="3" id="KW-1185">Reference proteome</keyword>
<dbReference type="EMBL" id="WIXE01022579">
    <property type="protein sequence ID" value="KAK5967361.1"/>
    <property type="molecule type" value="Genomic_DNA"/>
</dbReference>
<feature type="chain" id="PRO_5042938688" evidence="1">
    <location>
        <begin position="19"/>
        <end position="209"/>
    </location>
</feature>
<evidence type="ECO:0000256" key="1">
    <source>
        <dbReference type="SAM" id="SignalP"/>
    </source>
</evidence>
<dbReference type="Proteomes" id="UP001331761">
    <property type="component" value="Unassembled WGS sequence"/>
</dbReference>
<accession>A0AAN8EV53</accession>
<gene>
    <name evidence="2" type="ORF">GCK32_002435</name>
</gene>
<protein>
    <submittedName>
        <fullName evidence="2">Uncharacterized protein</fullName>
    </submittedName>
</protein>
<sequence>MVRFLLLFLSTCSATVVALLPDARQALIPITLRRRLCELTVKTSICDFNEVPAAPVDDENYSKWLICKYHPELLPCKWDPLKKIPIPIVHYEPQTLSTDDSSIDAEQPDFAGIDIFQNQATTFTKSTNEFKDPFKFNEIPISRGAQADNRSIQPLRTESVSGVKEARYDGKLSVENDLEAVGRHKQVASPEVEEFDENILMANGNIFGK</sequence>
<comment type="caution">
    <text evidence="2">The sequence shown here is derived from an EMBL/GenBank/DDBJ whole genome shotgun (WGS) entry which is preliminary data.</text>
</comment>
<feature type="signal peptide" evidence="1">
    <location>
        <begin position="1"/>
        <end position="18"/>
    </location>
</feature>
<reference evidence="2 3" key="1">
    <citation type="submission" date="2019-10" db="EMBL/GenBank/DDBJ databases">
        <title>Assembly and Annotation for the nematode Trichostrongylus colubriformis.</title>
        <authorList>
            <person name="Martin J."/>
        </authorList>
    </citation>
    <scope>NUCLEOTIDE SEQUENCE [LARGE SCALE GENOMIC DNA]</scope>
    <source>
        <strain evidence="2">G859</strain>
        <tissue evidence="2">Whole worm</tissue>
    </source>
</reference>